<keyword evidence="3 4" id="KW-0057">Aromatic amino acid biosynthesis</keyword>
<evidence type="ECO:0000313" key="8">
    <source>
        <dbReference type="Proteomes" id="UP001139031"/>
    </source>
</evidence>
<feature type="binding site" evidence="4">
    <location>
        <begin position="25"/>
        <end position="27"/>
    </location>
    <ligand>
        <name>shikimate</name>
        <dbReference type="ChEBI" id="CHEBI:36208"/>
    </ligand>
</feature>
<name>A0ABS7TZU9_9BACT</name>
<comment type="caution">
    <text evidence="4">Lacks conserved residue(s) required for the propagation of feature annotation.</text>
</comment>
<feature type="active site" description="Proton acceptor" evidence="4">
    <location>
        <position position="76"/>
    </location>
</feature>
<comment type="similarity">
    <text evidence="4">Belongs to the shikimate dehydrogenase family.</text>
</comment>
<feature type="binding site" evidence="4">
    <location>
        <position position="112"/>
    </location>
    <ligand>
        <name>shikimate</name>
        <dbReference type="ChEBI" id="CHEBI:36208"/>
    </ligand>
</feature>
<proteinExistence type="inferred from homology"/>
<comment type="function">
    <text evidence="4">Involved in the biosynthesis of the chorismate, which leads to the biosynthesis of aromatic amino acids. Catalyzes the reversible NADPH linked reduction of 3-dehydroshikimate (DHSA) to yield shikimate (SA).</text>
</comment>
<dbReference type="PANTHER" id="PTHR21089:SF1">
    <property type="entry name" value="BIFUNCTIONAL 3-DEHYDROQUINATE DEHYDRATASE_SHIKIMATE DEHYDROGENASE, CHLOROPLASTIC"/>
    <property type="match status" value="1"/>
</dbReference>
<accession>A0ABS7TZU9</accession>
<evidence type="ECO:0000256" key="2">
    <source>
        <dbReference type="ARBA" id="ARBA00023002"/>
    </source>
</evidence>
<dbReference type="Gene3D" id="3.40.50.10860">
    <property type="entry name" value="Leucine Dehydrogenase, chain A, domain 1"/>
    <property type="match status" value="1"/>
</dbReference>
<feature type="binding site" evidence="4">
    <location>
        <position position="72"/>
    </location>
    <ligand>
        <name>shikimate</name>
        <dbReference type="ChEBI" id="CHEBI:36208"/>
    </ligand>
</feature>
<dbReference type="HAMAP" id="MF_00222">
    <property type="entry name" value="Shikimate_DH_AroE"/>
    <property type="match status" value="1"/>
</dbReference>
<evidence type="ECO:0000256" key="1">
    <source>
        <dbReference type="ARBA" id="ARBA00004871"/>
    </source>
</evidence>
<dbReference type="InterPro" id="IPR036291">
    <property type="entry name" value="NAD(P)-bd_dom_sf"/>
</dbReference>
<dbReference type="Pfam" id="PF08501">
    <property type="entry name" value="Shikimate_dh_N"/>
    <property type="match status" value="1"/>
</dbReference>
<dbReference type="InterPro" id="IPR046346">
    <property type="entry name" value="Aminoacid_DH-like_N_sf"/>
</dbReference>
<comment type="pathway">
    <text evidence="1 4">Metabolic intermediate biosynthesis; chorismate biosynthesis; chorismate from D-erythrose 4-phosphate and phosphoenolpyruvate: step 4/7.</text>
</comment>
<dbReference type="PANTHER" id="PTHR21089">
    <property type="entry name" value="SHIKIMATE DEHYDROGENASE"/>
    <property type="match status" value="1"/>
</dbReference>
<keyword evidence="8" id="KW-1185">Reference proteome</keyword>
<dbReference type="InterPro" id="IPR013708">
    <property type="entry name" value="Shikimate_DH-bd_N"/>
</dbReference>
<feature type="binding site" evidence="4">
    <location>
        <begin position="135"/>
        <end position="139"/>
    </location>
    <ligand>
        <name>NADP(+)</name>
        <dbReference type="ChEBI" id="CHEBI:58349"/>
    </ligand>
</feature>
<organism evidence="7 8">
    <name type="scientific">Nannocystis pusilla</name>
    <dbReference type="NCBI Taxonomy" id="889268"/>
    <lineage>
        <taxon>Bacteria</taxon>
        <taxon>Pseudomonadati</taxon>
        <taxon>Myxococcota</taxon>
        <taxon>Polyangia</taxon>
        <taxon>Nannocystales</taxon>
        <taxon>Nannocystaceae</taxon>
        <taxon>Nannocystis</taxon>
    </lineage>
</organism>
<feature type="binding site" evidence="4">
    <location>
        <position position="253"/>
    </location>
    <ligand>
        <name>NADP(+)</name>
        <dbReference type="ChEBI" id="CHEBI:58349"/>
    </ligand>
</feature>
<dbReference type="InterPro" id="IPR022893">
    <property type="entry name" value="Shikimate_DH_fam"/>
</dbReference>
<keyword evidence="2 4" id="KW-0560">Oxidoreductase</keyword>
<dbReference type="RefSeq" id="WP_224195414.1">
    <property type="nucleotide sequence ID" value="NZ_JAIRAU010000043.1"/>
</dbReference>
<dbReference type="EMBL" id="JAIRAU010000043">
    <property type="protein sequence ID" value="MBZ5713681.1"/>
    <property type="molecule type" value="Genomic_DNA"/>
</dbReference>
<comment type="subunit">
    <text evidence="4">Homodimer.</text>
</comment>
<evidence type="ECO:0000259" key="6">
    <source>
        <dbReference type="Pfam" id="PF18317"/>
    </source>
</evidence>
<dbReference type="Pfam" id="PF18317">
    <property type="entry name" value="SDH_C"/>
    <property type="match status" value="1"/>
</dbReference>
<dbReference type="Gene3D" id="3.40.50.720">
    <property type="entry name" value="NAD(P)-binding Rossmann-like Domain"/>
    <property type="match status" value="1"/>
</dbReference>
<evidence type="ECO:0000313" key="7">
    <source>
        <dbReference type="EMBL" id="MBZ5713681.1"/>
    </source>
</evidence>
<feature type="domain" description="Shikimate dehydrogenase substrate binding N-terminal" evidence="5">
    <location>
        <begin position="17"/>
        <end position="99"/>
    </location>
</feature>
<dbReference type="SUPFAM" id="SSF53223">
    <property type="entry name" value="Aminoacid dehydrogenase-like, N-terminal domain"/>
    <property type="match status" value="1"/>
</dbReference>
<feature type="binding site" evidence="4">
    <location>
        <position position="260"/>
    </location>
    <ligand>
        <name>shikimate</name>
        <dbReference type="ChEBI" id="CHEBI:36208"/>
    </ligand>
</feature>
<feature type="domain" description="SDH C-terminal" evidence="6">
    <location>
        <begin position="253"/>
        <end position="286"/>
    </location>
</feature>
<keyword evidence="4" id="KW-0028">Amino-acid biosynthesis</keyword>
<gene>
    <name evidence="4" type="primary">aroE</name>
    <name evidence="7" type="ORF">K7C98_31005</name>
</gene>
<sequence>MTTASGGQPGLARCFGVFGDPVAHSRSPAMHAAAFAALGLPHRYLAFHVAPARLAAAVRGAAALGFGGVNLTVPHKQAALALCDELGAEAQRIGAVNTLVFAEGAVVGHNTDGRGIAAAVRQLSPAPVREAMVLGSGGASRAVVDAIAGELLGPGGHVRWVSRDPAALAAALAPGGPVVAAGWDEARSGAPVDLLVNCTTVGMAHGPGELPVAAATLVDGLAVGARVVDIVYPRPAGGLLDLAEAAGAAVQDGLEMLLWQGVYAEELWLGRPLGPDVVAAMRAALR</sequence>
<dbReference type="InterPro" id="IPR041121">
    <property type="entry name" value="SDH_C"/>
</dbReference>
<evidence type="ECO:0000259" key="5">
    <source>
        <dbReference type="Pfam" id="PF08501"/>
    </source>
</evidence>
<feature type="binding site" evidence="4">
    <location>
        <position position="97"/>
    </location>
    <ligand>
        <name>shikimate</name>
        <dbReference type="ChEBI" id="CHEBI:36208"/>
    </ligand>
</feature>
<comment type="catalytic activity">
    <reaction evidence="4">
        <text>shikimate + NADP(+) = 3-dehydroshikimate + NADPH + H(+)</text>
        <dbReference type="Rhea" id="RHEA:17737"/>
        <dbReference type="ChEBI" id="CHEBI:15378"/>
        <dbReference type="ChEBI" id="CHEBI:16630"/>
        <dbReference type="ChEBI" id="CHEBI:36208"/>
        <dbReference type="ChEBI" id="CHEBI:57783"/>
        <dbReference type="ChEBI" id="CHEBI:58349"/>
        <dbReference type="EC" id="1.1.1.25"/>
    </reaction>
</comment>
<reference evidence="7" key="1">
    <citation type="submission" date="2021-08" db="EMBL/GenBank/DDBJ databases">
        <authorList>
            <person name="Stevens D.C."/>
        </authorList>
    </citation>
    <scope>NUCLEOTIDE SEQUENCE</scope>
    <source>
        <strain evidence="7">DSM 53165</strain>
    </source>
</reference>
<dbReference type="SUPFAM" id="SSF51735">
    <property type="entry name" value="NAD(P)-binding Rossmann-fold domains"/>
    <property type="match status" value="1"/>
</dbReference>
<keyword evidence="4" id="KW-0521">NADP</keyword>
<protein>
    <recommendedName>
        <fullName evidence="4">Shikimate dehydrogenase (NADP(+))</fullName>
        <shortName evidence="4">SDH</shortName>
        <ecNumber evidence="4">1.1.1.25</ecNumber>
    </recommendedName>
</protein>
<feature type="binding site" evidence="4">
    <location>
        <position position="232"/>
    </location>
    <ligand>
        <name>shikimate</name>
        <dbReference type="ChEBI" id="CHEBI:36208"/>
    </ligand>
</feature>
<comment type="caution">
    <text evidence="7">The sequence shown here is derived from an EMBL/GenBank/DDBJ whole genome shotgun (WGS) entry which is preliminary data.</text>
</comment>
<evidence type="ECO:0000256" key="4">
    <source>
        <dbReference type="HAMAP-Rule" id="MF_00222"/>
    </source>
</evidence>
<dbReference type="Proteomes" id="UP001139031">
    <property type="component" value="Unassembled WGS sequence"/>
</dbReference>
<evidence type="ECO:0000256" key="3">
    <source>
        <dbReference type="ARBA" id="ARBA00023141"/>
    </source>
</evidence>
<dbReference type="EC" id="1.1.1.25" evidence="4"/>
<feature type="binding site" evidence="4">
    <location>
        <position position="230"/>
    </location>
    <ligand>
        <name>NADP(+)</name>
        <dbReference type="ChEBI" id="CHEBI:58349"/>
    </ligand>
</feature>